<dbReference type="InterPro" id="IPR018201">
    <property type="entry name" value="Ketoacyl_synth_AS"/>
</dbReference>
<dbReference type="InterPro" id="IPR013968">
    <property type="entry name" value="PKS_KR"/>
</dbReference>
<keyword evidence="5" id="KW-0560">Oxidoreductase</keyword>
<dbReference type="Gene3D" id="3.10.129.110">
    <property type="entry name" value="Polyketide synthase dehydratase"/>
    <property type="match status" value="1"/>
</dbReference>
<organism evidence="12 13">
    <name type="scientific">Aspergillus nanangensis</name>
    <dbReference type="NCBI Taxonomy" id="2582783"/>
    <lineage>
        <taxon>Eukaryota</taxon>
        <taxon>Fungi</taxon>
        <taxon>Dikarya</taxon>
        <taxon>Ascomycota</taxon>
        <taxon>Pezizomycotina</taxon>
        <taxon>Eurotiomycetes</taxon>
        <taxon>Eurotiomycetidae</taxon>
        <taxon>Eurotiales</taxon>
        <taxon>Aspergillaceae</taxon>
        <taxon>Aspergillus</taxon>
        <taxon>Aspergillus subgen. Circumdati</taxon>
    </lineage>
</organism>
<keyword evidence="1" id="KW-0596">Phosphopantetheine</keyword>
<evidence type="ECO:0000256" key="6">
    <source>
        <dbReference type="ARBA" id="ARBA00023268"/>
    </source>
</evidence>
<accession>A0AAD4CY71</accession>
<evidence type="ECO:0000313" key="12">
    <source>
        <dbReference type="EMBL" id="KAF9894901.1"/>
    </source>
</evidence>
<dbReference type="Pfam" id="PF00109">
    <property type="entry name" value="ketoacyl-synt"/>
    <property type="match status" value="1"/>
</dbReference>
<dbReference type="InterPro" id="IPR014031">
    <property type="entry name" value="Ketoacyl_synth_C"/>
</dbReference>
<dbReference type="Pfam" id="PF23297">
    <property type="entry name" value="ACP_SdgA_C"/>
    <property type="match status" value="1"/>
</dbReference>
<dbReference type="Pfam" id="PF08659">
    <property type="entry name" value="KR"/>
    <property type="match status" value="1"/>
</dbReference>
<dbReference type="Pfam" id="PF21089">
    <property type="entry name" value="PKS_DH_N"/>
    <property type="match status" value="1"/>
</dbReference>
<dbReference type="InterPro" id="IPR013217">
    <property type="entry name" value="Methyltransf_12"/>
</dbReference>
<dbReference type="InterPro" id="IPR020806">
    <property type="entry name" value="PKS_PP-bd"/>
</dbReference>
<feature type="domain" description="Carrier" evidence="9">
    <location>
        <begin position="2463"/>
        <end position="2540"/>
    </location>
</feature>
<evidence type="ECO:0000259" key="9">
    <source>
        <dbReference type="PROSITE" id="PS50075"/>
    </source>
</evidence>
<keyword evidence="6" id="KW-0511">Multifunctional enzyme</keyword>
<feature type="domain" description="Ketosynthase family 3 (KS3)" evidence="10">
    <location>
        <begin position="23"/>
        <end position="449"/>
    </location>
</feature>
<dbReference type="InterPro" id="IPR016036">
    <property type="entry name" value="Malonyl_transacylase_ACP-bd"/>
</dbReference>
<dbReference type="Pfam" id="PF00698">
    <property type="entry name" value="Acyl_transf_1"/>
    <property type="match status" value="1"/>
</dbReference>
<dbReference type="Gene3D" id="1.10.1200.10">
    <property type="entry name" value="ACP-like"/>
    <property type="match status" value="1"/>
</dbReference>
<dbReference type="InterPro" id="IPR001227">
    <property type="entry name" value="Ac_transferase_dom_sf"/>
</dbReference>
<gene>
    <name evidence="12" type="primary">PKS5_2</name>
    <name evidence="12" type="ORF">FE257_004523</name>
</gene>
<dbReference type="Gene3D" id="3.90.180.10">
    <property type="entry name" value="Medium-chain alcohol dehydrogenases, catalytic domain"/>
    <property type="match status" value="1"/>
</dbReference>
<dbReference type="FunFam" id="3.40.366.10:FF:000002">
    <property type="entry name" value="Probable polyketide synthase 2"/>
    <property type="match status" value="1"/>
</dbReference>
<dbReference type="InterPro" id="IPR020807">
    <property type="entry name" value="PKS_DH"/>
</dbReference>
<dbReference type="CDD" id="cd05195">
    <property type="entry name" value="enoyl_red"/>
    <property type="match status" value="1"/>
</dbReference>
<dbReference type="SUPFAM" id="SSF53335">
    <property type="entry name" value="S-adenosyl-L-methionine-dependent methyltransferases"/>
    <property type="match status" value="1"/>
</dbReference>
<dbReference type="EMBL" id="VCAU01000002">
    <property type="protein sequence ID" value="KAF9894901.1"/>
    <property type="molecule type" value="Genomic_DNA"/>
</dbReference>
<reference evidence="12" key="1">
    <citation type="journal article" date="2019" name="Beilstein J. Org. Chem.">
        <title>Nanangenines: drimane sesquiterpenoids as the dominant metabolite cohort of a novel Australian fungus, Aspergillus nanangensis.</title>
        <authorList>
            <person name="Lacey H.J."/>
            <person name="Gilchrist C.L.M."/>
            <person name="Crombie A."/>
            <person name="Kalaitzis J.A."/>
            <person name="Vuong D."/>
            <person name="Rutledge P.J."/>
            <person name="Turner P."/>
            <person name="Pitt J.I."/>
            <person name="Lacey E."/>
            <person name="Chooi Y.H."/>
            <person name="Piggott A.M."/>
        </authorList>
    </citation>
    <scope>NUCLEOTIDE SEQUENCE</scope>
    <source>
        <strain evidence="12">MST-FP2251</strain>
    </source>
</reference>
<feature type="region of interest" description="C-terminal hotdog fold" evidence="8">
    <location>
        <begin position="1101"/>
        <end position="1262"/>
    </location>
</feature>
<dbReference type="InterPro" id="IPR049900">
    <property type="entry name" value="PKS_mFAS_DH"/>
</dbReference>
<feature type="region of interest" description="N-terminal hotdog fold" evidence="8">
    <location>
        <begin position="947"/>
        <end position="1081"/>
    </location>
</feature>
<dbReference type="InterPro" id="IPR009081">
    <property type="entry name" value="PP-bd_ACP"/>
</dbReference>
<dbReference type="SUPFAM" id="SSF50129">
    <property type="entry name" value="GroES-like"/>
    <property type="match status" value="1"/>
</dbReference>
<dbReference type="InterPro" id="IPR014030">
    <property type="entry name" value="Ketoacyl_synth_N"/>
</dbReference>
<dbReference type="Pfam" id="PF23114">
    <property type="entry name" value="NAD-bd_HRPKS_sdrA"/>
    <property type="match status" value="1"/>
</dbReference>
<evidence type="ECO:0000313" key="13">
    <source>
        <dbReference type="Proteomes" id="UP001194746"/>
    </source>
</evidence>
<dbReference type="GO" id="GO:0006633">
    <property type="term" value="P:fatty acid biosynthetic process"/>
    <property type="evidence" value="ECO:0007669"/>
    <property type="project" value="InterPro"/>
</dbReference>
<dbReference type="PROSITE" id="PS52019">
    <property type="entry name" value="PKS_MFAS_DH"/>
    <property type="match status" value="1"/>
</dbReference>
<dbReference type="SMART" id="SM00825">
    <property type="entry name" value="PKS_KS"/>
    <property type="match status" value="1"/>
</dbReference>
<evidence type="ECO:0000256" key="8">
    <source>
        <dbReference type="PROSITE-ProRule" id="PRU01363"/>
    </source>
</evidence>
<dbReference type="PROSITE" id="PS00606">
    <property type="entry name" value="KS3_1"/>
    <property type="match status" value="1"/>
</dbReference>
<name>A0AAD4CY71_ASPNN</name>
<dbReference type="Gene3D" id="3.40.50.150">
    <property type="entry name" value="Vaccinia Virus protein VP39"/>
    <property type="match status" value="1"/>
</dbReference>
<dbReference type="Gene3D" id="3.40.366.10">
    <property type="entry name" value="Malonyl-Coenzyme A Acyl Carrier Protein, domain 2"/>
    <property type="match status" value="1"/>
</dbReference>
<dbReference type="PROSITE" id="PS52004">
    <property type="entry name" value="KS3_2"/>
    <property type="match status" value="1"/>
</dbReference>
<dbReference type="InterPro" id="IPR049552">
    <property type="entry name" value="PKS_DH_N"/>
</dbReference>
<dbReference type="Pfam" id="PF14765">
    <property type="entry name" value="PS-DH"/>
    <property type="match status" value="1"/>
</dbReference>
<dbReference type="CDD" id="cd02440">
    <property type="entry name" value="AdoMet_MTases"/>
    <property type="match status" value="1"/>
</dbReference>
<feature type="active site" description="Proton donor; for dehydratase activity" evidence="8">
    <location>
        <position position="1168"/>
    </location>
</feature>
<dbReference type="Proteomes" id="UP001194746">
    <property type="component" value="Unassembled WGS sequence"/>
</dbReference>
<dbReference type="InterPro" id="IPR029063">
    <property type="entry name" value="SAM-dependent_MTases_sf"/>
</dbReference>
<dbReference type="Gene3D" id="3.40.47.10">
    <property type="match status" value="1"/>
</dbReference>
<dbReference type="Pfam" id="PF02801">
    <property type="entry name" value="Ketoacyl-synt_C"/>
    <property type="match status" value="1"/>
</dbReference>
<dbReference type="Pfam" id="PF16197">
    <property type="entry name" value="KAsynt_C_assoc"/>
    <property type="match status" value="1"/>
</dbReference>
<evidence type="ECO:0000256" key="1">
    <source>
        <dbReference type="ARBA" id="ARBA00022450"/>
    </source>
</evidence>
<proteinExistence type="predicted"/>
<dbReference type="InterPro" id="IPR020843">
    <property type="entry name" value="ER"/>
</dbReference>
<dbReference type="InterPro" id="IPR050091">
    <property type="entry name" value="PKS_NRPS_Biosynth_Enz"/>
</dbReference>
<dbReference type="SUPFAM" id="SSF55048">
    <property type="entry name" value="Probable ACP-binding domain of malonyl-CoA ACP transacylase"/>
    <property type="match status" value="1"/>
</dbReference>
<dbReference type="InterPro" id="IPR006162">
    <property type="entry name" value="Ppantetheine_attach_site"/>
</dbReference>
<dbReference type="CDD" id="cd00833">
    <property type="entry name" value="PKS"/>
    <property type="match status" value="1"/>
</dbReference>
<dbReference type="InterPro" id="IPR036291">
    <property type="entry name" value="NAD(P)-bd_dom_sf"/>
</dbReference>
<dbReference type="SMART" id="SM00829">
    <property type="entry name" value="PKS_ER"/>
    <property type="match status" value="1"/>
</dbReference>
<dbReference type="InterPro" id="IPR036736">
    <property type="entry name" value="ACP-like_sf"/>
</dbReference>
<dbReference type="SMART" id="SM00827">
    <property type="entry name" value="PKS_AT"/>
    <property type="match status" value="1"/>
</dbReference>
<dbReference type="InterPro" id="IPR011032">
    <property type="entry name" value="GroES-like_sf"/>
</dbReference>
<evidence type="ECO:0000256" key="7">
    <source>
        <dbReference type="ARBA" id="ARBA00023315"/>
    </source>
</evidence>
<dbReference type="PANTHER" id="PTHR43775:SF29">
    <property type="entry name" value="ASPERFURANONE POLYKETIDE SYNTHASE AFOG-RELATED"/>
    <property type="match status" value="1"/>
</dbReference>
<evidence type="ECO:0000259" key="10">
    <source>
        <dbReference type="PROSITE" id="PS52004"/>
    </source>
</evidence>
<keyword evidence="3" id="KW-0808">Transferase</keyword>
<evidence type="ECO:0000256" key="2">
    <source>
        <dbReference type="ARBA" id="ARBA00022553"/>
    </source>
</evidence>
<dbReference type="FunFam" id="3.40.50.720:FF:000209">
    <property type="entry name" value="Polyketide synthase Pks12"/>
    <property type="match status" value="1"/>
</dbReference>
<protein>
    <submittedName>
        <fullName evidence="12">Polyketide synthase</fullName>
    </submittedName>
</protein>
<dbReference type="PROSITE" id="PS00012">
    <property type="entry name" value="PHOSPHOPANTETHEINE"/>
    <property type="match status" value="1"/>
</dbReference>
<dbReference type="Pfam" id="PF13602">
    <property type="entry name" value="ADH_zinc_N_2"/>
    <property type="match status" value="1"/>
</dbReference>
<dbReference type="GO" id="GO:0016491">
    <property type="term" value="F:oxidoreductase activity"/>
    <property type="evidence" value="ECO:0007669"/>
    <property type="project" value="UniProtKB-KW"/>
</dbReference>
<comment type="caution">
    <text evidence="12">The sequence shown here is derived from an EMBL/GenBank/DDBJ whole genome shotgun (WGS) entry which is preliminary data.</text>
</comment>
<reference evidence="12" key="2">
    <citation type="submission" date="2020-02" db="EMBL/GenBank/DDBJ databases">
        <authorList>
            <person name="Gilchrist C.L.M."/>
            <person name="Chooi Y.-H."/>
        </authorList>
    </citation>
    <scope>NUCLEOTIDE SEQUENCE</scope>
    <source>
        <strain evidence="12">MST-FP2251</strain>
    </source>
</reference>
<dbReference type="SMART" id="SM00823">
    <property type="entry name" value="PKS_PP"/>
    <property type="match status" value="1"/>
</dbReference>
<dbReference type="InterPro" id="IPR056501">
    <property type="entry name" value="NAD-bd_HRPKS_sdrA"/>
</dbReference>
<dbReference type="InterPro" id="IPR032821">
    <property type="entry name" value="PKS_assoc"/>
</dbReference>
<evidence type="ECO:0000256" key="5">
    <source>
        <dbReference type="ARBA" id="ARBA00023002"/>
    </source>
</evidence>
<keyword evidence="7" id="KW-0012">Acyltransferase</keyword>
<dbReference type="PROSITE" id="PS50075">
    <property type="entry name" value="CARRIER"/>
    <property type="match status" value="1"/>
</dbReference>
<evidence type="ECO:0000256" key="4">
    <source>
        <dbReference type="ARBA" id="ARBA00022857"/>
    </source>
</evidence>
<dbReference type="InterPro" id="IPR020841">
    <property type="entry name" value="PKS_Beta-ketoAc_synthase_dom"/>
</dbReference>
<dbReference type="SUPFAM" id="SSF47336">
    <property type="entry name" value="ACP-like"/>
    <property type="match status" value="1"/>
</dbReference>
<dbReference type="SUPFAM" id="SSF51735">
    <property type="entry name" value="NAD(P)-binding Rossmann-fold domains"/>
    <property type="match status" value="2"/>
</dbReference>
<dbReference type="PANTHER" id="PTHR43775">
    <property type="entry name" value="FATTY ACID SYNTHASE"/>
    <property type="match status" value="1"/>
</dbReference>
<dbReference type="GO" id="GO:0030639">
    <property type="term" value="P:polyketide biosynthetic process"/>
    <property type="evidence" value="ECO:0007669"/>
    <property type="project" value="UniProtKB-ARBA"/>
</dbReference>
<evidence type="ECO:0000259" key="11">
    <source>
        <dbReference type="PROSITE" id="PS52019"/>
    </source>
</evidence>
<feature type="active site" description="Proton acceptor; for dehydratase activity" evidence="8">
    <location>
        <position position="979"/>
    </location>
</feature>
<dbReference type="InterPro" id="IPR016039">
    <property type="entry name" value="Thiolase-like"/>
</dbReference>
<evidence type="ECO:0000256" key="3">
    <source>
        <dbReference type="ARBA" id="ARBA00022679"/>
    </source>
</evidence>
<dbReference type="InterPro" id="IPR014043">
    <property type="entry name" value="Acyl_transferase_dom"/>
</dbReference>
<keyword evidence="13" id="KW-1185">Reference proteome</keyword>
<keyword evidence="4" id="KW-0521">NADP</keyword>
<sequence length="2544" mass="276952">MGDSGTVPVNGHINGVKDASPKTIPIAIVGMGCRFGGGVTSPEKLWDLVAEARSAWSEIPPDRYNKDAFYHPDTQKLGTTPVKGGYFLEEDVGLFDPSFFNFTAEVAASMDPQIRLQLEVTYEALESAGISLAQIAGSNTSVFAGSFIHDYHDLLTRDPLTLPRFFTTGNFTAMMANRISHFFDLRGPSTPVDTGCSTSMTALHLACQTLRTGEADCSIVGGTCVMLNPDMFAQLSSLGFIGPDGKSFAFDHRAQGYGRGEGIAALVLKRLDEAIRDGDPIRAIIRETGMNQDGKTPTITSPSGEAQETLMRACYTRAGLDPLDTSYVEAHGTGTKTGDPIEAAAIGSVFAQDRSPDRPLFMGSVKSNLGHTEAASGLAALIKTVKMLENRQIPPSINLEKVNGAVNLRGGSLKIPQTLTPWGVNDGIRRASVNNFGYGGSNTHVIMEEATASLARRDVPTQSPAHVDDSPYVFLLSAKDEGTVKRMRSNLQAYLESAASPTGKETQLRDLAYTLCQRRSRFNWTTAFSAASLPELSDCLADSSRAAIYAAAAPRLGFVFTGQGAQWHAMGRELMNQYPVFMRTLQEADTILHEFGAAWSCIQELTRAESKTLVNKPQYSFPLSCVVQLALVRLLESWEVRPSAVTGHSSGEVAAAFAAGALTFREALAIVYFRGLLTAHYIQKATVRGGMLAVGLGSEEVKPYLGRLSAGLVTVACVNSPASVTISGDLSAIEELQGLLEADNVFARRLKVESAYHSHHMLPLQKEYHDVLSKHLRPSRNFNNVIFSSPVSGDIVTNAEDLGQQHWVENMLQPVLFQQSLRNMVSSTASNGDTVRQVDMIVEIGPHGALAGPIRQCLAEPDLKALSIAYASSLSRGNDAVRTMQSLAATLLSSGYPVSLGDVNFPDGCSDLHTIPHLPSYPWNHSQRFWSEPRVSREHRFRQHAQHELLGTRVPGLASNLAVWRLLVRPADLPWVRDHVVQTDLVYPGAGCLAMAIEGMRQISLEAQHTICGYRLREIEITRALVIPDTSDPVEVQLALKAPDDNSLLSNWREFRISSATIDGEWAEHCHGLVGVEIEGPSTAKGSSHLLPTDQIEFDTTAGAYFRSIEPAHVFRTLREAGIEHGPLFRHLHSIQAGSQKALVAFASPNNATIGSEGQHVIHPITLDSIFQGAYGTLSVDDQREVGTAIPRSIREMYVSASISRESGHGFRNFATLNSCDRRGFSVSMAVVQDEAIASSDPVPILEIQQMQYQSLGPSSVPGSASQHGPDPLCLTTGWKEHFDLSDKGNLVKELECTVDPNDKLVESELTRAAYHFVHDTLASLTEEDIASLGSQHQGFLAWMHQQEIKAARDELAPRSSRWAGAREGIKEMLFDRVASESVNGEVLCRVGHELGSILRGEISATDLVNEGNLLNRYFEGMLYLQPAVSQAVRIIQLLSHQNPRANILEIGGRTGAFTEPILQALGSDQSGAAPRVRQYTFTDLSLNACTAARDRFSSWGDLIRCEQLNIEMEPEEQGFKAGSYDIIVASLLSHTTKDSHAALKHARQLLKDGGKLIVLEKTRNSVDTTLILGALQGWWLDTESEGTVGPNPSGSIGDSVLRQSSFTGIDLKVPACDDEERQAISVIVSTADNPHGDAVSMDKSIAVVYADQEPTAEWVGALEAALGGRSVTLANLHTVDPRDKVALFVPEISAPFLANMNEEDFASLKRILMKAKGVMWVTRGSALNCDIPEHALHAGLLRTCRLEDSSKRYVSLDLDPVNEPWGLSSVKVIADVLRTTFHQKIEPSSVDWEYAQRGNSILIPRVRYDVPESEAVAPSHEPSAELEPFHQPGRYLRLFVQTPGLLDSLVFKDDLVAEEALPEDFVEIEPQAFGLNFRDVMVAMGQLEEPQMGFECAGLVTEVRGAAAGHFQVGDRVCAFTGHGHFATRTRVHWMSVAKIPEQMAFETAATIPMVFATAYYCLFEIARLEEGENVLIHAASGGVGQAAIILAQWRKATIFVTVGTPEKKEFLIKTYGIREEHIFSSRDTSFSSMVKSATGGRGVDVVLNSLAGELMHETWNCLAHYGRFVEIGKKDIQLNKRLEMRPFKDAVGFTSFDLVHLGDYRGPTLSRVLRTVVDLLDTEAIRTITPITIYPISEFGRAFRQMQAGKHIGKIVLTPQVGDRVKIITEPKPLRLASNASYLIIGGVGGIGRSMSKRLVQRGAKHLVLLSRSAASRPESQAFVSELQGAGCHAVVRNCDVSNVTDLTQVLSECQETMPPIRGVIQAAMNIQDSILEQMTFQQWHGGITAKVDATRNLHEYFGTALDFFIMLSSVVGVVGNASQTNYGAGGSYQDALAHHRAARGLPGVSIDLGMVNSVGFVAENKNIADRLRREGYRPLEEDEVLQLVEAAIRIPQRTVLASQIITGIAGVDASQANEGWRQDVRFADLQVHQGAGSLAGHGEQSRQSLKASIAQAAAEEVPGLISQAIIGKLSSMFTIPESEIDAMMPLSRYGVDSLVAVELRNWLVAQTGCEMSIFDVLGSSSLWELAEKISQRSHKSV</sequence>
<dbReference type="Gene3D" id="3.40.50.720">
    <property type="entry name" value="NAD(P)-binding Rossmann-like Domain"/>
    <property type="match status" value="2"/>
</dbReference>
<dbReference type="InterPro" id="IPR049551">
    <property type="entry name" value="PKS_DH_C"/>
</dbReference>
<dbReference type="Pfam" id="PF08242">
    <property type="entry name" value="Methyltransf_12"/>
    <property type="match status" value="1"/>
</dbReference>
<dbReference type="GO" id="GO:0004315">
    <property type="term" value="F:3-oxoacyl-[acyl-carrier-protein] synthase activity"/>
    <property type="evidence" value="ECO:0007669"/>
    <property type="project" value="InterPro"/>
</dbReference>
<dbReference type="SMART" id="SM00826">
    <property type="entry name" value="PKS_DH"/>
    <property type="match status" value="1"/>
</dbReference>
<dbReference type="InterPro" id="IPR013154">
    <property type="entry name" value="ADH-like_N"/>
</dbReference>
<dbReference type="InterPro" id="IPR042104">
    <property type="entry name" value="PKS_dehydratase_sf"/>
</dbReference>
<dbReference type="InterPro" id="IPR057326">
    <property type="entry name" value="KR_dom"/>
</dbReference>
<dbReference type="GO" id="GO:0004312">
    <property type="term" value="F:fatty acid synthase activity"/>
    <property type="evidence" value="ECO:0007669"/>
    <property type="project" value="TreeGrafter"/>
</dbReference>
<dbReference type="SUPFAM" id="SSF52151">
    <property type="entry name" value="FabD/lysophospholipase-like"/>
    <property type="match status" value="1"/>
</dbReference>
<dbReference type="GO" id="GO:1901336">
    <property type="term" value="P:lactone biosynthetic process"/>
    <property type="evidence" value="ECO:0007669"/>
    <property type="project" value="UniProtKB-ARBA"/>
</dbReference>
<dbReference type="SMART" id="SM00822">
    <property type="entry name" value="PKS_KR"/>
    <property type="match status" value="1"/>
</dbReference>
<dbReference type="SUPFAM" id="SSF53901">
    <property type="entry name" value="Thiolase-like"/>
    <property type="match status" value="1"/>
</dbReference>
<feature type="domain" description="PKS/mFAS DH" evidence="11">
    <location>
        <begin position="947"/>
        <end position="1262"/>
    </location>
</feature>
<dbReference type="InterPro" id="IPR016035">
    <property type="entry name" value="Acyl_Trfase/lysoPLipase"/>
</dbReference>
<dbReference type="GO" id="GO:0031177">
    <property type="term" value="F:phosphopantetheine binding"/>
    <property type="evidence" value="ECO:0007669"/>
    <property type="project" value="InterPro"/>
</dbReference>
<dbReference type="Pfam" id="PF08240">
    <property type="entry name" value="ADH_N"/>
    <property type="match status" value="1"/>
</dbReference>
<keyword evidence="2" id="KW-0597">Phosphoprotein</keyword>